<organism evidence="10 11">
    <name type="scientific">Chironomus riparius</name>
    <dbReference type="NCBI Taxonomy" id="315576"/>
    <lineage>
        <taxon>Eukaryota</taxon>
        <taxon>Metazoa</taxon>
        <taxon>Ecdysozoa</taxon>
        <taxon>Arthropoda</taxon>
        <taxon>Hexapoda</taxon>
        <taxon>Insecta</taxon>
        <taxon>Pterygota</taxon>
        <taxon>Neoptera</taxon>
        <taxon>Endopterygota</taxon>
        <taxon>Diptera</taxon>
        <taxon>Nematocera</taxon>
        <taxon>Chironomoidea</taxon>
        <taxon>Chironomidae</taxon>
        <taxon>Chironominae</taxon>
        <taxon>Chironomus</taxon>
    </lineage>
</organism>
<sequence length="768" mass="90060">MSQNQWYIYDQHPIYSLGDYGCDRYRQVNKQYFYDLREKCLESKLLFEDPVFPASDESLLPDSKDQYEWLRPSEICENPQFFVEGYSRFDVQQGVLGNCWFIAAVANLTLNPKLFLRVVCEDNTFDEDLYAGIFHFRFWQFGKWVDVVIDDRLPTKDKKLVYNKSTDENEFWPALLEKAYAKLHGSYEALVAGHASEAHENFSGGITEYYNLNSDEESALNLKHILKGLEKNSMMACSIRQYETDTGPNRTPEGLVRGHAYSVTKVQHVKLNGGGEILLLRLRNPWGNEVEWNGPWSDKSKEWQLIPEHEKEEIGLTFDFDGEFWMTYDDFLNHFDILEICNLSFELLTDQQIIGLKRKFSLNQFRGEWVAGVSAGGCDDPEKFYRNPQYIIRLRTPDHDSEDGKCSVVIALMQNNRKIKKEGLELLYIGFNMYSLSESDLKQKPFRKDFFERKENLTDGMTFVDLHEMSARFKLPPGYYLIVPATFDVNEEGEFLIRVFTEHESKFEEHDDAAEIREVDSMIADNLPDINFPSDNWLQIEKFFYDIADDRKEIGWIELKKILEFSMMETNANLAAKQTAESKQEEQRPQRNFLQIIWDSMTYKEILDPQVGVSMFSNVINDGILQAMNPAQDPTHVEFSKEVCRSMVAMLDYDRSGKLGMDEFKKLMFEIAKWTIVFKLYDKDHNNKLDTHELRNALESAGYRLNYRILISLVYRYGSTDKTMTIDDFIMCAVKVKTMIERFKEKDYYRRNQALFTIEEWIEQALYS</sequence>
<keyword evidence="2 7" id="KW-0645">Protease</keyword>
<feature type="active site" evidence="6 7">
    <location>
        <position position="284"/>
    </location>
</feature>
<comment type="similarity">
    <text evidence="1">Belongs to the peptidase C2 family.</text>
</comment>
<evidence type="ECO:0000256" key="7">
    <source>
        <dbReference type="PROSITE-ProRule" id="PRU00239"/>
    </source>
</evidence>
<proteinExistence type="inferred from homology"/>
<dbReference type="PRINTS" id="PR00704">
    <property type="entry name" value="CALPAIN"/>
</dbReference>
<dbReference type="FunFam" id="2.60.120.380:FF:000011">
    <property type="entry name" value="Calpain 12"/>
    <property type="match status" value="1"/>
</dbReference>
<dbReference type="Pfam" id="PF13405">
    <property type="entry name" value="EF-hand_6"/>
    <property type="match status" value="1"/>
</dbReference>
<accession>A0A9N9WQZ7</accession>
<dbReference type="SMART" id="SM00720">
    <property type="entry name" value="calpain_III"/>
    <property type="match status" value="1"/>
</dbReference>
<feature type="active site" evidence="6 7">
    <location>
        <position position="99"/>
    </location>
</feature>
<dbReference type="InterPro" id="IPR022683">
    <property type="entry name" value="Calpain_III"/>
</dbReference>
<dbReference type="InterPro" id="IPR038765">
    <property type="entry name" value="Papain-like_cys_pep_sf"/>
</dbReference>
<keyword evidence="11" id="KW-1185">Reference proteome</keyword>
<dbReference type="FunFam" id="3.90.70.10:FF:000001">
    <property type="entry name" value="Calpain-1 catalytic subunit"/>
    <property type="match status" value="1"/>
</dbReference>
<dbReference type="PROSITE" id="PS00018">
    <property type="entry name" value="EF_HAND_1"/>
    <property type="match status" value="1"/>
</dbReference>
<gene>
    <name evidence="10" type="ORF">CHIRRI_LOCUS8423</name>
</gene>
<evidence type="ECO:0000256" key="3">
    <source>
        <dbReference type="ARBA" id="ARBA00022801"/>
    </source>
</evidence>
<evidence type="ECO:0000256" key="5">
    <source>
        <dbReference type="ARBA" id="ARBA00022837"/>
    </source>
</evidence>
<evidence type="ECO:0008006" key="12">
    <source>
        <dbReference type="Google" id="ProtNLM"/>
    </source>
</evidence>
<evidence type="ECO:0000313" key="10">
    <source>
        <dbReference type="EMBL" id="CAG9805552.1"/>
    </source>
</evidence>
<dbReference type="Pfam" id="PF01067">
    <property type="entry name" value="Calpain_III"/>
    <property type="match status" value="1"/>
</dbReference>
<feature type="active site" evidence="6 7">
    <location>
        <position position="259"/>
    </location>
</feature>
<evidence type="ECO:0000259" key="9">
    <source>
        <dbReference type="PROSITE" id="PS50222"/>
    </source>
</evidence>
<evidence type="ECO:0000256" key="2">
    <source>
        <dbReference type="ARBA" id="ARBA00022670"/>
    </source>
</evidence>
<dbReference type="AlphaFoldDB" id="A0A9N9WQZ7"/>
<dbReference type="InterPro" id="IPR036213">
    <property type="entry name" value="Calpain_III_sf"/>
</dbReference>
<dbReference type="GO" id="GO:0006508">
    <property type="term" value="P:proteolysis"/>
    <property type="evidence" value="ECO:0007669"/>
    <property type="project" value="UniProtKB-KW"/>
</dbReference>
<dbReference type="InterPro" id="IPR022682">
    <property type="entry name" value="Calpain_domain_III"/>
</dbReference>
<dbReference type="InterPro" id="IPR018247">
    <property type="entry name" value="EF_Hand_1_Ca_BS"/>
</dbReference>
<protein>
    <recommendedName>
        <fullName evidence="12">Calpain-A</fullName>
    </recommendedName>
</protein>
<dbReference type="GO" id="GO:0005509">
    <property type="term" value="F:calcium ion binding"/>
    <property type="evidence" value="ECO:0007669"/>
    <property type="project" value="InterPro"/>
</dbReference>
<dbReference type="CDD" id="cd00044">
    <property type="entry name" value="CysPc"/>
    <property type="match status" value="1"/>
</dbReference>
<dbReference type="Pfam" id="PF13202">
    <property type="entry name" value="EF-hand_5"/>
    <property type="match status" value="1"/>
</dbReference>
<reference evidence="10" key="2">
    <citation type="submission" date="2022-10" db="EMBL/GenBank/DDBJ databases">
        <authorList>
            <consortium name="ENA_rothamsted_submissions"/>
            <consortium name="culmorum"/>
            <person name="King R."/>
        </authorList>
    </citation>
    <scope>NUCLEOTIDE SEQUENCE</scope>
</reference>
<evidence type="ECO:0000256" key="1">
    <source>
        <dbReference type="ARBA" id="ARBA00007623"/>
    </source>
</evidence>
<dbReference type="InterPro" id="IPR000169">
    <property type="entry name" value="Pept_cys_AS"/>
</dbReference>
<dbReference type="PANTHER" id="PTHR10183:SF433">
    <property type="entry name" value="CALPAIN-A-RELATED"/>
    <property type="match status" value="1"/>
</dbReference>
<feature type="domain" description="Calpain catalytic" evidence="8">
    <location>
        <begin position="46"/>
        <end position="344"/>
    </location>
</feature>
<dbReference type="PROSITE" id="PS50222">
    <property type="entry name" value="EF_HAND_2"/>
    <property type="match status" value="1"/>
</dbReference>
<dbReference type="Gene3D" id="2.60.120.380">
    <property type="match status" value="1"/>
</dbReference>
<dbReference type="SMART" id="SM00054">
    <property type="entry name" value="EFh"/>
    <property type="match status" value="2"/>
</dbReference>
<keyword evidence="4 7" id="KW-0788">Thiol protease</keyword>
<dbReference type="Pfam" id="PF00648">
    <property type="entry name" value="Peptidase_C2"/>
    <property type="match status" value="1"/>
</dbReference>
<dbReference type="CDD" id="cd00214">
    <property type="entry name" value="Calpain_III"/>
    <property type="match status" value="1"/>
</dbReference>
<keyword evidence="5" id="KW-0106">Calcium</keyword>
<feature type="domain" description="EF-hand" evidence="9">
    <location>
        <begin position="669"/>
        <end position="704"/>
    </location>
</feature>
<reference evidence="10" key="1">
    <citation type="submission" date="2022-01" db="EMBL/GenBank/DDBJ databases">
        <authorList>
            <person name="King R."/>
        </authorList>
    </citation>
    <scope>NUCLEOTIDE SEQUENCE</scope>
</reference>
<dbReference type="PROSITE" id="PS50203">
    <property type="entry name" value="CALPAIN_CAT"/>
    <property type="match status" value="1"/>
</dbReference>
<dbReference type="SUPFAM" id="SSF49758">
    <property type="entry name" value="Calpain large subunit, middle domain (domain III)"/>
    <property type="match status" value="1"/>
</dbReference>
<dbReference type="OrthoDB" id="424753at2759"/>
<dbReference type="Proteomes" id="UP001153620">
    <property type="component" value="Chromosome 2"/>
</dbReference>
<dbReference type="Gene3D" id="1.10.238.10">
    <property type="entry name" value="EF-hand"/>
    <property type="match status" value="1"/>
</dbReference>
<dbReference type="GO" id="GO:0005737">
    <property type="term" value="C:cytoplasm"/>
    <property type="evidence" value="ECO:0007669"/>
    <property type="project" value="TreeGrafter"/>
</dbReference>
<evidence type="ECO:0000313" key="11">
    <source>
        <dbReference type="Proteomes" id="UP001153620"/>
    </source>
</evidence>
<dbReference type="SUPFAM" id="SSF54001">
    <property type="entry name" value="Cysteine proteinases"/>
    <property type="match status" value="1"/>
</dbReference>
<evidence type="ECO:0000256" key="6">
    <source>
        <dbReference type="PIRSR" id="PIRSR622684-1"/>
    </source>
</evidence>
<dbReference type="InterPro" id="IPR033883">
    <property type="entry name" value="C2_III"/>
</dbReference>
<dbReference type="InterPro" id="IPR011992">
    <property type="entry name" value="EF-hand-dom_pair"/>
</dbReference>
<dbReference type="GO" id="GO:0004198">
    <property type="term" value="F:calcium-dependent cysteine-type endopeptidase activity"/>
    <property type="evidence" value="ECO:0007669"/>
    <property type="project" value="InterPro"/>
</dbReference>
<dbReference type="InterPro" id="IPR001300">
    <property type="entry name" value="Peptidase_C2_calpain_cat"/>
</dbReference>
<dbReference type="Gene3D" id="3.90.70.10">
    <property type="entry name" value="Cysteine proteinases"/>
    <property type="match status" value="1"/>
</dbReference>
<keyword evidence="3 7" id="KW-0378">Hydrolase</keyword>
<evidence type="ECO:0000259" key="8">
    <source>
        <dbReference type="PROSITE" id="PS50203"/>
    </source>
</evidence>
<name>A0A9N9WQZ7_9DIPT</name>
<dbReference type="PANTHER" id="PTHR10183">
    <property type="entry name" value="CALPAIN"/>
    <property type="match status" value="1"/>
</dbReference>
<evidence type="ECO:0000256" key="4">
    <source>
        <dbReference type="ARBA" id="ARBA00022807"/>
    </source>
</evidence>
<dbReference type="SUPFAM" id="SSF47473">
    <property type="entry name" value="EF-hand"/>
    <property type="match status" value="1"/>
</dbReference>
<dbReference type="InterPro" id="IPR002048">
    <property type="entry name" value="EF_hand_dom"/>
</dbReference>
<dbReference type="SMART" id="SM00230">
    <property type="entry name" value="CysPc"/>
    <property type="match status" value="1"/>
</dbReference>
<dbReference type="PROSITE" id="PS00139">
    <property type="entry name" value="THIOL_PROTEASE_CYS"/>
    <property type="match status" value="1"/>
</dbReference>
<dbReference type="InterPro" id="IPR022684">
    <property type="entry name" value="Calpain_cysteine_protease"/>
</dbReference>
<dbReference type="EMBL" id="OU895878">
    <property type="protein sequence ID" value="CAG9805552.1"/>
    <property type="molecule type" value="Genomic_DNA"/>
</dbReference>